<name>A0AAV2VPP5_9VIBR</name>
<dbReference type="RefSeq" id="WP_022611695.1">
    <property type="nucleotide sequence ID" value="NZ_LK391965.1"/>
</dbReference>
<dbReference type="AlphaFoldDB" id="A0AAV2VPP5"/>
<protein>
    <submittedName>
        <fullName evidence="1">PmgB</fullName>
    </submittedName>
</protein>
<comment type="caution">
    <text evidence="1">The sequence shown here is derived from an EMBL/GenBank/DDBJ whole genome shotgun (WGS) entry which is preliminary data.</text>
</comment>
<evidence type="ECO:0000313" key="2">
    <source>
        <dbReference type="Proteomes" id="UP000018211"/>
    </source>
</evidence>
<reference evidence="1 2" key="1">
    <citation type="journal article" date="2013" name="ISME J.">
        <title>Comparative genomics of pathogenic lineages of Vibrio nigripulchritudo identifies virulence-associated traits.</title>
        <authorList>
            <person name="Goudenege D."/>
            <person name="Labreuche Y."/>
            <person name="Krin E."/>
            <person name="Ansquer D."/>
            <person name="Mangenot S."/>
            <person name="Calteau A."/>
            <person name="Medigue C."/>
            <person name="Mazel D."/>
            <person name="Polz M.F."/>
            <person name="Le Roux F."/>
        </authorList>
    </citation>
    <scope>NUCLEOTIDE SEQUENCE [LARGE SCALE GENOMIC DNA]</scope>
    <source>
        <strain evidence="1 2">SOn1</strain>
    </source>
</reference>
<evidence type="ECO:0000313" key="1">
    <source>
        <dbReference type="EMBL" id="CCO46637.1"/>
    </source>
</evidence>
<gene>
    <name evidence="1" type="ORF">VIBNISOn1_1840020</name>
</gene>
<proteinExistence type="predicted"/>
<sequence>MFAPFSLPSKPKQQVHIREAITAEVLEFCDVLPEHEEALTTKFLNTIQGRETFSDCREWTAEDRRLALFWYWIHTTEDTHVSVDYECPHCKQTHNHTFDMRELADGYQEVEGIASRDLFFEGRKLLVSPLTGYHMEELENMRLSLMVEEEGSPAFIRKKADIRFYKLKSTLTMIDDYEKCEQKRSANLHNWLYGLPETVYQKLQGKVSDNLASMEHGLPSKITDDGKVMLRSPLHICPTIKREKNKEVTTELLLPFRDYIRIPRV</sequence>
<organism evidence="1 2">
    <name type="scientific">Vibrio nigripulchritudo SOn1</name>
    <dbReference type="NCBI Taxonomy" id="1238450"/>
    <lineage>
        <taxon>Bacteria</taxon>
        <taxon>Pseudomonadati</taxon>
        <taxon>Pseudomonadota</taxon>
        <taxon>Gammaproteobacteria</taxon>
        <taxon>Vibrionales</taxon>
        <taxon>Vibrionaceae</taxon>
        <taxon>Vibrio</taxon>
    </lineage>
</organism>
<dbReference type="EMBL" id="CAOF01000095">
    <property type="protein sequence ID" value="CCO46637.1"/>
    <property type="molecule type" value="Genomic_DNA"/>
</dbReference>
<dbReference type="Proteomes" id="UP000018211">
    <property type="component" value="Unassembled WGS sequence"/>
</dbReference>
<accession>A0AAV2VPP5</accession>